<reference evidence="1" key="1">
    <citation type="submission" date="2022-09" db="EMBL/GenBank/DDBJ databases">
        <title>Genomic of Burkholderia gladioli.</title>
        <authorList>
            <person name="Wu H."/>
        </authorList>
    </citation>
    <scope>NUCLEOTIDE SEQUENCE</scope>
    <source>
        <strain evidence="1">ZN-S4</strain>
    </source>
</reference>
<evidence type="ECO:0008006" key="3">
    <source>
        <dbReference type="Google" id="ProtNLM"/>
    </source>
</evidence>
<name>A0AB38TVB9_BURGA</name>
<dbReference type="EMBL" id="CP104214">
    <property type="protein sequence ID" value="UWX71620.1"/>
    <property type="molecule type" value="Genomic_DNA"/>
</dbReference>
<protein>
    <recommendedName>
        <fullName evidence="3">DNA-binding protein</fullName>
    </recommendedName>
</protein>
<gene>
    <name evidence="1" type="ORF">NYZ96_07685</name>
</gene>
<dbReference type="AlphaFoldDB" id="A0AB38TVB9"/>
<dbReference type="Proteomes" id="UP001059745">
    <property type="component" value="Chromosome 1"/>
</dbReference>
<dbReference type="RefSeq" id="WP_124083783.1">
    <property type="nucleotide sequence ID" value="NZ_CADEPT010000004.1"/>
</dbReference>
<organism evidence="1 2">
    <name type="scientific">Burkholderia gladioli</name>
    <name type="common">Pseudomonas marginata</name>
    <name type="synonym">Phytomonas marginata</name>
    <dbReference type="NCBI Taxonomy" id="28095"/>
    <lineage>
        <taxon>Bacteria</taxon>
        <taxon>Pseudomonadati</taxon>
        <taxon>Pseudomonadota</taxon>
        <taxon>Betaproteobacteria</taxon>
        <taxon>Burkholderiales</taxon>
        <taxon>Burkholderiaceae</taxon>
        <taxon>Burkholderia</taxon>
    </lineage>
</organism>
<evidence type="ECO:0000313" key="1">
    <source>
        <dbReference type="EMBL" id="UWX71620.1"/>
    </source>
</evidence>
<evidence type="ECO:0000313" key="2">
    <source>
        <dbReference type="Proteomes" id="UP001059745"/>
    </source>
</evidence>
<accession>A0AB38TVB9</accession>
<sequence>MNSSINYRAYKEISEFLDAINSMNKEVLKSRFGVSEPILDEICESLEDYFGEKSIVDLAPIGEAFSSKRGSRPYIDIFEMDDDKSWGGGMRALGGRQSCGTYFAC</sequence>
<proteinExistence type="predicted"/>